<gene>
    <name evidence="5" type="ORF">HD599_002363</name>
</gene>
<dbReference type="GO" id="GO:0016616">
    <property type="term" value="F:oxidoreductase activity, acting on the CH-OH group of donors, NAD or NADP as acceptor"/>
    <property type="evidence" value="ECO:0007669"/>
    <property type="project" value="TreeGrafter"/>
</dbReference>
<keyword evidence="6" id="KW-1185">Reference proteome</keyword>
<dbReference type="Gene3D" id="3.40.50.720">
    <property type="entry name" value="NAD(P)-binding Rossmann-like Domain"/>
    <property type="match status" value="1"/>
</dbReference>
<organism evidence="5 6">
    <name type="scientific">Conyzicola lurida</name>
    <dbReference type="NCBI Taxonomy" id="1172621"/>
    <lineage>
        <taxon>Bacteria</taxon>
        <taxon>Bacillati</taxon>
        <taxon>Actinomycetota</taxon>
        <taxon>Actinomycetes</taxon>
        <taxon>Micrococcales</taxon>
        <taxon>Microbacteriaceae</taxon>
        <taxon>Conyzicola</taxon>
    </lineage>
</organism>
<keyword evidence="2" id="KW-0560">Oxidoreductase</keyword>
<dbReference type="RefSeq" id="WP_184237809.1">
    <property type="nucleotide sequence ID" value="NZ_JACHMJ010000001.1"/>
</dbReference>
<accession>A0A841AJG0</accession>
<dbReference type="InterPro" id="IPR036291">
    <property type="entry name" value="NAD(P)-bd_dom_sf"/>
</dbReference>
<dbReference type="PANTHER" id="PTHR24322:SF736">
    <property type="entry name" value="RETINOL DEHYDROGENASE 10"/>
    <property type="match status" value="1"/>
</dbReference>
<evidence type="ECO:0000256" key="2">
    <source>
        <dbReference type="ARBA" id="ARBA00023002"/>
    </source>
</evidence>
<dbReference type="Proteomes" id="UP000536685">
    <property type="component" value="Unassembled WGS sequence"/>
</dbReference>
<dbReference type="InterPro" id="IPR020904">
    <property type="entry name" value="Sc_DH/Rdtase_CS"/>
</dbReference>
<dbReference type="PROSITE" id="PS00061">
    <property type="entry name" value="ADH_SHORT"/>
    <property type="match status" value="1"/>
</dbReference>
<dbReference type="InterPro" id="IPR002347">
    <property type="entry name" value="SDR_fam"/>
</dbReference>
<dbReference type="InterPro" id="IPR057326">
    <property type="entry name" value="KR_dom"/>
</dbReference>
<dbReference type="PANTHER" id="PTHR24322">
    <property type="entry name" value="PKSB"/>
    <property type="match status" value="1"/>
</dbReference>
<evidence type="ECO:0000313" key="6">
    <source>
        <dbReference type="Proteomes" id="UP000536685"/>
    </source>
</evidence>
<comment type="similarity">
    <text evidence="1 3">Belongs to the short-chain dehydrogenases/reductases (SDR) family.</text>
</comment>
<evidence type="ECO:0000313" key="5">
    <source>
        <dbReference type="EMBL" id="MBB5844040.1"/>
    </source>
</evidence>
<dbReference type="SMART" id="SM00822">
    <property type="entry name" value="PKS_KR"/>
    <property type="match status" value="1"/>
</dbReference>
<dbReference type="AlphaFoldDB" id="A0A841AJG0"/>
<dbReference type="PRINTS" id="PR00080">
    <property type="entry name" value="SDRFAMILY"/>
</dbReference>
<dbReference type="Pfam" id="PF00106">
    <property type="entry name" value="adh_short"/>
    <property type="match status" value="1"/>
</dbReference>
<dbReference type="EMBL" id="JACHMJ010000001">
    <property type="protein sequence ID" value="MBB5844040.1"/>
    <property type="molecule type" value="Genomic_DNA"/>
</dbReference>
<feature type="domain" description="Ketoreductase" evidence="4">
    <location>
        <begin position="5"/>
        <end position="185"/>
    </location>
</feature>
<evidence type="ECO:0000256" key="1">
    <source>
        <dbReference type="ARBA" id="ARBA00006484"/>
    </source>
</evidence>
<evidence type="ECO:0000256" key="3">
    <source>
        <dbReference type="RuleBase" id="RU000363"/>
    </source>
</evidence>
<protein>
    <submittedName>
        <fullName evidence="5">Short-subunit dehydrogenase</fullName>
    </submittedName>
</protein>
<dbReference type="SUPFAM" id="SSF51735">
    <property type="entry name" value="NAD(P)-binding Rossmann-fold domains"/>
    <property type="match status" value="1"/>
</dbReference>
<dbReference type="PRINTS" id="PR00081">
    <property type="entry name" value="GDHRDH"/>
</dbReference>
<sequence>MKRLAVAVVTGGARGIGRTIAHDLYIRGYRVVIGDLDLAATERTAAEIGSTVSAVRLDVTDGELVRELVRSIETDIGPIDVWVNNAGVMPTGPFTRQTSSTVDAIVDVDFRAVVDLTAVVLPRMMKRRRGHIVNIASATGIKPLAGLAVYSGSKAAVIGYSDALRRELRGTGVHVSVIMPNLANTAMGAGITAPPGFGAVSAELVSRAAMRAIKRRSFASYVPGYLGPVLRMSRLLPTGVQDWLDDRVGTDRIGLGGDPEARAEYERKLGIEPPAG</sequence>
<name>A0A841AJG0_9MICO</name>
<proteinExistence type="inferred from homology"/>
<comment type="caution">
    <text evidence="5">The sequence shown here is derived from an EMBL/GenBank/DDBJ whole genome shotgun (WGS) entry which is preliminary data.</text>
</comment>
<evidence type="ECO:0000259" key="4">
    <source>
        <dbReference type="SMART" id="SM00822"/>
    </source>
</evidence>
<reference evidence="5 6" key="1">
    <citation type="submission" date="2020-08" db="EMBL/GenBank/DDBJ databases">
        <title>Sequencing the genomes of 1000 actinobacteria strains.</title>
        <authorList>
            <person name="Klenk H.-P."/>
        </authorList>
    </citation>
    <scope>NUCLEOTIDE SEQUENCE [LARGE SCALE GENOMIC DNA]</scope>
    <source>
        <strain evidence="5 6">DSM 105784</strain>
    </source>
</reference>